<feature type="domain" description="Pre-mRNA 3'-end-processing endonuclease polyadenylation factor C-term" evidence="4">
    <location>
        <begin position="18"/>
        <end position="144"/>
    </location>
</feature>
<evidence type="ECO:0000313" key="5">
    <source>
        <dbReference type="EMBL" id="GAA5800758.1"/>
    </source>
</evidence>
<dbReference type="Proteomes" id="UP001476247">
    <property type="component" value="Unassembled WGS sequence"/>
</dbReference>
<evidence type="ECO:0000259" key="4">
    <source>
        <dbReference type="Pfam" id="PF11718"/>
    </source>
</evidence>
<organism evidence="5 6">
    <name type="scientific">Helicostylum pulchrum</name>
    <dbReference type="NCBI Taxonomy" id="562976"/>
    <lineage>
        <taxon>Eukaryota</taxon>
        <taxon>Fungi</taxon>
        <taxon>Fungi incertae sedis</taxon>
        <taxon>Mucoromycota</taxon>
        <taxon>Mucoromycotina</taxon>
        <taxon>Mucoromycetes</taxon>
        <taxon>Mucorales</taxon>
        <taxon>Mucorineae</taxon>
        <taxon>Mucoraceae</taxon>
        <taxon>Helicostylum</taxon>
    </lineage>
</organism>
<comment type="caution">
    <text evidence="5">The sequence shown here is derived from an EMBL/GenBank/DDBJ whole genome shotgun (WGS) entry which is preliminary data.</text>
</comment>
<reference evidence="5 6" key="1">
    <citation type="submission" date="2024-04" db="EMBL/GenBank/DDBJ databases">
        <title>genome sequences of Mucor flavus KT1a and Helicostylum pulchrum KT1b strains isolation_sourced from the surface of a dry-aged beef.</title>
        <authorList>
            <person name="Toyotome T."/>
            <person name="Hosono M."/>
            <person name="Torimaru M."/>
            <person name="Fukuda K."/>
            <person name="Mikami N."/>
        </authorList>
    </citation>
    <scope>NUCLEOTIDE SEQUENCE [LARGE SCALE GENOMIC DNA]</scope>
    <source>
        <strain evidence="5 6">KT1b</strain>
    </source>
</reference>
<accession>A0ABP9Y185</accession>
<gene>
    <name evidence="5" type="ORF">HPULCUR_006196</name>
</gene>
<proteinExistence type="predicted"/>
<dbReference type="InterPro" id="IPR021718">
    <property type="entry name" value="CPSF73-100_C"/>
</dbReference>
<evidence type="ECO:0000256" key="1">
    <source>
        <dbReference type="ARBA" id="ARBA00004123"/>
    </source>
</evidence>
<keyword evidence="2" id="KW-0507">mRNA processing</keyword>
<dbReference type="Pfam" id="PF11718">
    <property type="entry name" value="CPSF73-100_C"/>
    <property type="match status" value="1"/>
</dbReference>
<sequence>MAKTIGRLAAKYPTENQPLDGVLVVKDFQLNIMSPEDLNELGGLITTVITQRQVVPFNAGIGLLKWHLEMMFGTVKETELAQGDGAGNQQGTVLRVFDTIDIKKLVSGPNQVTLEWIGNAMNDMVADSVLAVILSIDSSPASVKGTYYM</sequence>
<evidence type="ECO:0000256" key="3">
    <source>
        <dbReference type="ARBA" id="ARBA00023242"/>
    </source>
</evidence>
<keyword evidence="6" id="KW-1185">Reference proteome</keyword>
<keyword evidence="3" id="KW-0539">Nucleus</keyword>
<protein>
    <recommendedName>
        <fullName evidence="4">Pre-mRNA 3'-end-processing endonuclease polyadenylation factor C-term domain-containing protein</fullName>
    </recommendedName>
</protein>
<comment type="subcellular location">
    <subcellularLocation>
        <location evidence="1">Nucleus</location>
    </subcellularLocation>
</comment>
<evidence type="ECO:0000256" key="2">
    <source>
        <dbReference type="ARBA" id="ARBA00022664"/>
    </source>
</evidence>
<dbReference type="EMBL" id="BAABUJ010000016">
    <property type="protein sequence ID" value="GAA5800758.1"/>
    <property type="molecule type" value="Genomic_DNA"/>
</dbReference>
<name>A0ABP9Y185_9FUNG</name>
<evidence type="ECO:0000313" key="6">
    <source>
        <dbReference type="Proteomes" id="UP001476247"/>
    </source>
</evidence>